<feature type="domain" description="Pyruvate phosphate dikinase AMP/ATP-binding" evidence="3">
    <location>
        <begin position="244"/>
        <end position="293"/>
    </location>
</feature>
<evidence type="ECO:0000259" key="2">
    <source>
        <dbReference type="Pfam" id="PF00391"/>
    </source>
</evidence>
<evidence type="ECO:0000313" key="5">
    <source>
        <dbReference type="Proteomes" id="UP001172687"/>
    </source>
</evidence>
<dbReference type="EMBL" id="JAUHTC010000093">
    <property type="protein sequence ID" value="MDN4521744.1"/>
    <property type="molecule type" value="Genomic_DNA"/>
</dbReference>
<protein>
    <submittedName>
        <fullName evidence="4">PEP/pyruvate-binding domain-containing protein</fullName>
    </submittedName>
</protein>
<feature type="compositionally biased region" description="Low complexity" evidence="1">
    <location>
        <begin position="860"/>
        <end position="872"/>
    </location>
</feature>
<gene>
    <name evidence="4" type="ORF">QYF68_28550</name>
</gene>
<dbReference type="SUPFAM" id="SSF56059">
    <property type="entry name" value="Glutathione synthetase ATP-binding domain-like"/>
    <property type="match status" value="1"/>
</dbReference>
<dbReference type="Gene3D" id="3.30.1490.20">
    <property type="entry name" value="ATP-grasp fold, A domain"/>
    <property type="match status" value="1"/>
</dbReference>
<dbReference type="SUPFAM" id="SSF52009">
    <property type="entry name" value="Phosphohistidine domain"/>
    <property type="match status" value="1"/>
</dbReference>
<dbReference type="InterPro" id="IPR008279">
    <property type="entry name" value="PEP-util_enz_mobile_dom"/>
</dbReference>
<dbReference type="RefSeq" id="WP_105389028.1">
    <property type="nucleotide sequence ID" value="NZ_CP070380.1"/>
</dbReference>
<evidence type="ECO:0000313" key="4">
    <source>
        <dbReference type="EMBL" id="MDN4521744.1"/>
    </source>
</evidence>
<reference evidence="4" key="1">
    <citation type="submission" date="2023-07" db="EMBL/GenBank/DDBJ databases">
        <title>Degradation of tert-butanol by M. austroafricanum TBA100.</title>
        <authorList>
            <person name="Helbich S."/>
            <person name="Vainshtein Y."/>
        </authorList>
    </citation>
    <scope>NUCLEOTIDE SEQUENCE</scope>
    <source>
        <strain evidence="4">TBA100</strain>
    </source>
</reference>
<comment type="caution">
    <text evidence="4">The sequence shown here is derived from an EMBL/GenBank/DDBJ whole genome shotgun (WGS) entry which is preliminary data.</text>
</comment>
<dbReference type="PANTHER" id="PTHR43615">
    <property type="entry name" value="PHOSPHOENOLPYRUVATE SYNTHASE-RELATED"/>
    <property type="match status" value="1"/>
</dbReference>
<evidence type="ECO:0000259" key="3">
    <source>
        <dbReference type="Pfam" id="PF01326"/>
    </source>
</evidence>
<dbReference type="Gene3D" id="3.50.30.10">
    <property type="entry name" value="Phosphohistidine domain"/>
    <property type="match status" value="1"/>
</dbReference>
<feature type="compositionally biased region" description="Pro residues" evidence="1">
    <location>
        <begin position="873"/>
        <end position="886"/>
    </location>
</feature>
<feature type="region of interest" description="Disordered" evidence="1">
    <location>
        <begin position="849"/>
        <end position="886"/>
    </location>
</feature>
<dbReference type="InterPro" id="IPR013815">
    <property type="entry name" value="ATP_grasp_subdomain_1"/>
</dbReference>
<dbReference type="Gene3D" id="3.30.470.20">
    <property type="entry name" value="ATP-grasp fold, B domain"/>
    <property type="match status" value="2"/>
</dbReference>
<organism evidence="4 5">
    <name type="scientific">Mycolicibacterium austroafricanum</name>
    <name type="common">Mycobacterium austroafricanum</name>
    <dbReference type="NCBI Taxonomy" id="39687"/>
    <lineage>
        <taxon>Bacteria</taxon>
        <taxon>Bacillati</taxon>
        <taxon>Actinomycetota</taxon>
        <taxon>Actinomycetes</taxon>
        <taxon>Mycobacteriales</taxon>
        <taxon>Mycobacteriaceae</taxon>
        <taxon>Mycolicibacterium</taxon>
    </lineage>
</organism>
<evidence type="ECO:0000256" key="1">
    <source>
        <dbReference type="SAM" id="MobiDB-lite"/>
    </source>
</evidence>
<dbReference type="Pfam" id="PF00391">
    <property type="entry name" value="PEP-utilizers"/>
    <property type="match status" value="1"/>
</dbReference>
<dbReference type="Proteomes" id="UP001172687">
    <property type="component" value="Unassembled WGS sequence"/>
</dbReference>
<dbReference type="InterPro" id="IPR036637">
    <property type="entry name" value="Phosphohistidine_dom_sf"/>
</dbReference>
<keyword evidence="5" id="KW-1185">Reference proteome</keyword>
<sequence length="886" mass="94259">MTGALIHWLTDAGAADPSRSGGKGAKLALLVQAGLPVPAGFVVLTEAYRRFVGDHGLDGLIRQQLGAIDADPAGDPDVVHAVSARLRAAFESAPMSEELRDQVAAAHSKLGAAASAVRSSATAEDLPEASFAGQQDTFLNIVGAEALCEAIKRCWSSLWSARAIAYRRDNDIGHEDISIAVVVQSMVPASVAGVLFTADPISGRRDRIVIEAAAELGEAVVGGGMTPDRWVLDAVTRRQIDAPERALLTSEQLDSLVDLGARTTAVFGIPQDLEWAVDDDGRCRLLQSRPITSLFPIPPATRPGLRVYLPVMLIAQGIAEPMTPSGNAFFRTMVGGWFRYWISGRRPRASDAEPDWMPIVADRLFLDVTPVLQRPRLAARVLSNFGMKDPAGSAALRKWLSQNSDRLPRPDRAAPPRGLVVLLPSLLAGTVASIAAPTRARRRIVAGADAELARLEQQAEMLSAPDEQLRFVERELPAATCDMVLRQLAAAYGEWLLRIVIERLVRRWLGSSTGFAPVLRWLPHDPTIAMGAALARLAREHAAAGIEPGPESAGVSEFLATFGHRAPDREVDLGLPRLSDDPTYVVELINGYLRSGALDTFETGVQEARAASDGLIAGVRRVKGPVRAAVLRNLLARHLALGGLRERPKFDMVRAMALGRRTLRRCGTALVARGLLDDADDVFFLDGADVRAALAGQACDLRARAAADHRSFRRELRRRLVPRVLTSEGEAVYGFDTATPGAETDVLIGTALSPGVHVGTVRVLDSPVGANLQPGEVIVAASTDPGWTPLFLLAGALVMEVGGVMSHGALVAREYGLPAVAGIGNAMTRLRSGQRVRVDGTAGSVTLLDSVAPDGAAEDPAPTATRAAGSAPRPAPRPRPVSPDSR</sequence>
<accession>A0ABT8HLX1</accession>
<dbReference type="InterPro" id="IPR002192">
    <property type="entry name" value="PPDK_AMP/ATP-bd"/>
</dbReference>
<feature type="domain" description="Pyruvate phosphate dikinase AMP/ATP-binding" evidence="3">
    <location>
        <begin position="21"/>
        <end position="238"/>
    </location>
</feature>
<dbReference type="Pfam" id="PF01326">
    <property type="entry name" value="PPDK_N"/>
    <property type="match status" value="2"/>
</dbReference>
<proteinExistence type="predicted"/>
<name>A0ABT8HLX1_MYCAO</name>
<dbReference type="PANTHER" id="PTHR43615:SF1">
    <property type="entry name" value="PPDK_N DOMAIN-CONTAINING PROTEIN"/>
    <property type="match status" value="1"/>
</dbReference>
<dbReference type="InterPro" id="IPR051549">
    <property type="entry name" value="PEP_Utilizing_Enz"/>
</dbReference>
<feature type="domain" description="PEP-utilising enzyme mobile" evidence="2">
    <location>
        <begin position="773"/>
        <end position="843"/>
    </location>
</feature>